<evidence type="ECO:0000256" key="5">
    <source>
        <dbReference type="ARBA" id="ARBA00022679"/>
    </source>
</evidence>
<dbReference type="AlphaFoldDB" id="A0A3P2A1T1"/>
<dbReference type="PROSITE" id="PS50109">
    <property type="entry name" value="HIS_KIN"/>
    <property type="match status" value="1"/>
</dbReference>
<feature type="domain" description="Histidine kinase" evidence="12">
    <location>
        <begin position="235"/>
        <end position="446"/>
    </location>
</feature>
<dbReference type="InterPro" id="IPR036097">
    <property type="entry name" value="HisK_dim/P_sf"/>
</dbReference>
<dbReference type="InterPro" id="IPR003661">
    <property type="entry name" value="HisK_dim/P_dom"/>
</dbReference>
<dbReference type="InterPro" id="IPR050428">
    <property type="entry name" value="TCS_sensor_his_kinase"/>
</dbReference>
<feature type="transmembrane region" description="Helical" evidence="11">
    <location>
        <begin position="151"/>
        <end position="174"/>
    </location>
</feature>
<dbReference type="PANTHER" id="PTHR45436">
    <property type="entry name" value="SENSOR HISTIDINE KINASE YKOH"/>
    <property type="match status" value="1"/>
</dbReference>
<keyword evidence="10 11" id="KW-0472">Membrane</keyword>
<keyword evidence="5" id="KW-0808">Transferase</keyword>
<dbReference type="EMBL" id="RQYC01000017">
    <property type="protein sequence ID" value="RRD89384.1"/>
    <property type="molecule type" value="Genomic_DNA"/>
</dbReference>
<dbReference type="CDD" id="cd00075">
    <property type="entry name" value="HATPase"/>
    <property type="match status" value="1"/>
</dbReference>
<dbReference type="InterPro" id="IPR004358">
    <property type="entry name" value="Sig_transdc_His_kin-like_C"/>
</dbReference>
<dbReference type="Pfam" id="PF00512">
    <property type="entry name" value="HisKA"/>
    <property type="match status" value="1"/>
</dbReference>
<dbReference type="Gene3D" id="3.30.565.10">
    <property type="entry name" value="Histidine kinase-like ATPase, C-terminal domain"/>
    <property type="match status" value="1"/>
</dbReference>
<keyword evidence="7" id="KW-0418">Kinase</keyword>
<protein>
    <recommendedName>
        <fullName evidence="3">histidine kinase</fullName>
        <ecNumber evidence="3">2.7.13.3</ecNumber>
    </recommendedName>
</protein>
<dbReference type="PANTHER" id="PTHR45436:SF15">
    <property type="entry name" value="SENSOR HISTIDINE KINASE CUSS"/>
    <property type="match status" value="1"/>
</dbReference>
<reference evidence="13 14" key="1">
    <citation type="submission" date="2018-11" db="EMBL/GenBank/DDBJ databases">
        <title>Genomes From Bacteria Associated with the Canine Oral Cavity: a Test Case for Automated Genome-Based Taxonomic Assignment.</title>
        <authorList>
            <person name="Coil D.A."/>
            <person name="Jospin G."/>
            <person name="Darling A.E."/>
            <person name="Wallis C."/>
            <person name="Davis I.J."/>
            <person name="Harris S."/>
            <person name="Eisen J.A."/>
            <person name="Holcombe L.J."/>
            <person name="O'Flynn C."/>
        </authorList>
    </citation>
    <scope>NUCLEOTIDE SEQUENCE [LARGE SCALE GENOMIC DNA]</scope>
    <source>
        <strain evidence="13 14">COT-280</strain>
    </source>
</reference>
<evidence type="ECO:0000259" key="12">
    <source>
        <dbReference type="PROSITE" id="PS50109"/>
    </source>
</evidence>
<dbReference type="InterPro" id="IPR005467">
    <property type="entry name" value="His_kinase_dom"/>
</dbReference>
<keyword evidence="4" id="KW-0597">Phosphoprotein</keyword>
<keyword evidence="14" id="KW-1185">Reference proteome</keyword>
<dbReference type="OrthoDB" id="8583694at2"/>
<organism evidence="13 14">
    <name type="scientific">Conchiformibius steedae</name>
    <dbReference type="NCBI Taxonomy" id="153493"/>
    <lineage>
        <taxon>Bacteria</taxon>
        <taxon>Pseudomonadati</taxon>
        <taxon>Pseudomonadota</taxon>
        <taxon>Betaproteobacteria</taxon>
        <taxon>Neisseriales</taxon>
        <taxon>Neisseriaceae</taxon>
        <taxon>Conchiformibius</taxon>
    </lineage>
</organism>
<dbReference type="InterPro" id="IPR003594">
    <property type="entry name" value="HATPase_dom"/>
</dbReference>
<dbReference type="GO" id="GO:0005886">
    <property type="term" value="C:plasma membrane"/>
    <property type="evidence" value="ECO:0007669"/>
    <property type="project" value="TreeGrafter"/>
</dbReference>
<evidence type="ECO:0000256" key="2">
    <source>
        <dbReference type="ARBA" id="ARBA00004141"/>
    </source>
</evidence>
<evidence type="ECO:0000256" key="11">
    <source>
        <dbReference type="SAM" id="Phobius"/>
    </source>
</evidence>
<dbReference type="SUPFAM" id="SSF47384">
    <property type="entry name" value="Homodimeric domain of signal transducing histidine kinase"/>
    <property type="match status" value="1"/>
</dbReference>
<accession>A0A3P2A1T1</accession>
<name>A0A3P2A1T1_9NEIS</name>
<evidence type="ECO:0000313" key="13">
    <source>
        <dbReference type="EMBL" id="RRD89384.1"/>
    </source>
</evidence>
<evidence type="ECO:0000256" key="9">
    <source>
        <dbReference type="ARBA" id="ARBA00023012"/>
    </source>
</evidence>
<dbReference type="InterPro" id="IPR036890">
    <property type="entry name" value="HATPase_C_sf"/>
</dbReference>
<dbReference type="STRING" id="1121352.GCA_000620925_02045"/>
<dbReference type="PRINTS" id="PR00344">
    <property type="entry name" value="BCTRLSENSOR"/>
</dbReference>
<dbReference type="CDD" id="cd00082">
    <property type="entry name" value="HisKA"/>
    <property type="match status" value="1"/>
</dbReference>
<dbReference type="Pfam" id="PF02518">
    <property type="entry name" value="HATPase_c"/>
    <property type="match status" value="1"/>
</dbReference>
<comment type="catalytic activity">
    <reaction evidence="1">
        <text>ATP + protein L-histidine = ADP + protein N-phospho-L-histidine.</text>
        <dbReference type="EC" id="2.7.13.3"/>
    </reaction>
</comment>
<keyword evidence="6 11" id="KW-0812">Transmembrane</keyword>
<comment type="subcellular location">
    <subcellularLocation>
        <location evidence="2">Membrane</location>
        <topology evidence="2">Multi-pass membrane protein</topology>
    </subcellularLocation>
</comment>
<dbReference type="Gene3D" id="1.10.287.130">
    <property type="match status" value="1"/>
</dbReference>
<comment type="caution">
    <text evidence="13">The sequence shown here is derived from an EMBL/GenBank/DDBJ whole genome shotgun (WGS) entry which is preliminary data.</text>
</comment>
<dbReference type="SMART" id="SM00388">
    <property type="entry name" value="HisKA"/>
    <property type="match status" value="1"/>
</dbReference>
<dbReference type="SUPFAM" id="SSF55874">
    <property type="entry name" value="ATPase domain of HSP90 chaperone/DNA topoisomerase II/histidine kinase"/>
    <property type="match status" value="1"/>
</dbReference>
<dbReference type="Proteomes" id="UP000269923">
    <property type="component" value="Unassembled WGS sequence"/>
</dbReference>
<dbReference type="EC" id="2.7.13.3" evidence="3"/>
<evidence type="ECO:0000313" key="14">
    <source>
        <dbReference type="Proteomes" id="UP000269923"/>
    </source>
</evidence>
<evidence type="ECO:0000256" key="8">
    <source>
        <dbReference type="ARBA" id="ARBA00022989"/>
    </source>
</evidence>
<sequence length="446" mass="49499">MNSIRLRLTLAFILVCTLTGLAGGGIAFLDTYRETHKLQDDLLRQISAYIAPAYPSAPRQNSDNDARIAVYVLNGKDNSPVHLPAHAPHGFYTFSKDDGQFTPHEGSSGLKLFDDLKHTGDLYRAYVRPTAHGHIVVMQENEYREELAERAAWTGFLPLLVLLPVLSLLTFVIVRRTMRPIVRLAEKVGQRSPQDLTPLSTQGIPREAKQFVLAINGLLAQTDRFVQQQKRFIADAAHELRSPMTALSLQAERLNQQELSEAARRQSEMLITGIRRSRDLLEQLLSLARIQNPAATPLSRVDIHAVFGRVIEDLFPLAEQKQHDLGVVSDRSAHIHANETDIYLLVKTLTDNAVRYTPAGSRIDLSVQQHPDHLLICVEDNGKGIPAAEHQRVFDPFYRILGSDEQGSGLGLAIARSIADNYGGSITLSDSPHFDSGLLVSVRLPT</sequence>
<gene>
    <name evidence="13" type="ORF">EII21_08995</name>
</gene>
<evidence type="ECO:0000256" key="1">
    <source>
        <dbReference type="ARBA" id="ARBA00000085"/>
    </source>
</evidence>
<evidence type="ECO:0000256" key="3">
    <source>
        <dbReference type="ARBA" id="ARBA00012438"/>
    </source>
</evidence>
<evidence type="ECO:0000256" key="4">
    <source>
        <dbReference type="ARBA" id="ARBA00022553"/>
    </source>
</evidence>
<dbReference type="GO" id="GO:0000155">
    <property type="term" value="F:phosphorelay sensor kinase activity"/>
    <property type="evidence" value="ECO:0007669"/>
    <property type="project" value="InterPro"/>
</dbReference>
<keyword evidence="8 11" id="KW-1133">Transmembrane helix</keyword>
<proteinExistence type="predicted"/>
<keyword evidence="9" id="KW-0902">Two-component regulatory system</keyword>
<evidence type="ECO:0000256" key="6">
    <source>
        <dbReference type="ARBA" id="ARBA00022692"/>
    </source>
</evidence>
<dbReference type="SMART" id="SM00387">
    <property type="entry name" value="HATPase_c"/>
    <property type="match status" value="1"/>
</dbReference>
<dbReference type="RefSeq" id="WP_124795765.1">
    <property type="nucleotide sequence ID" value="NZ_RQYC01000017.1"/>
</dbReference>
<evidence type="ECO:0000256" key="7">
    <source>
        <dbReference type="ARBA" id="ARBA00022777"/>
    </source>
</evidence>
<evidence type="ECO:0000256" key="10">
    <source>
        <dbReference type="ARBA" id="ARBA00023136"/>
    </source>
</evidence>